<accession>Q1YDG3</accession>
<feature type="domain" description="Glycosyl transferase family 1" evidence="2">
    <location>
        <begin position="186"/>
        <end position="342"/>
    </location>
</feature>
<keyword evidence="4" id="KW-1185">Reference proteome</keyword>
<sequence>MRRYFCLDNILIDMRCLQDASYKDRGVGKLALNLVKSVGHLGKRCRTIGIIDPNMPALENRFSSLVDEIRLNSYIGDLQGSMAFVELSPMTHDPLFVGRIINDVRVLTASIVYDFIPLYEPDRYLPDGIHRIDYQTQLIWLSRYDHFFPISQHTSDELSRILNVPHDRITKTAAPVEAAFERRNGVKPKADRIYVLACGGAEPRKNIECAIKAHARSTALQDSKVELWVSGNYPASWQATFRDLYVASGGHTELLHFIGFVSLEKLSAIYRNAVCAIVAARMEGFSIPIVEAMAANVPVIASRIPAHRELIDRDALMFDPQDDEAAGALLEKLVYNGWYRHEVVREQSTGWSRFRAEKIASEFWAQIAFLLTKRDASARPNILKGARPRVAFMTPLPPDPSGVADYSAATLKELGKRVHVDVFTDSPLDAKPEGVSSVFPISELPFLNNEYDRLISVVGNSHFHTAIVKNLLIYGGACIEHDNRLLHFYTYQLGHGRACEVASRELGRPVDAAEIDQWLSDEASLDATFLGELASVSSPLVLHSPVTAELVRRRFGKPVVDLPFSIYRIPQVDRGDLAKKTEARSRLGIKHGEFAIVTLGYIHPNKSIVECIQALALLLERGVRARLYCVGDWAMDREVLKKVCDDLGVSGFVQFTGAYVTEETYRDYLLAADAGIQLRTHLLGGLSGALLDCIAAGIPSVANADLVRAMAAPKFIKPVEDHPKPESLADALQQIAGAGQRQGDYEEERQLYCQEHSFANYTDRLCAELGLEISVSD</sequence>
<name>Q1YDG3_AURMS</name>
<comment type="caution">
    <text evidence="3">The sequence shown here is derived from an EMBL/GenBank/DDBJ whole genome shotgun (WGS) entry which is preliminary data.</text>
</comment>
<dbReference type="EMBL" id="AAPJ01000014">
    <property type="protein sequence ID" value="EAS48298.1"/>
    <property type="molecule type" value="Genomic_DNA"/>
</dbReference>
<keyword evidence="3" id="KW-0328">Glycosyltransferase</keyword>
<proteinExistence type="predicted"/>
<dbReference type="AlphaFoldDB" id="Q1YDG3"/>
<dbReference type="PANTHER" id="PTHR46401">
    <property type="entry name" value="GLYCOSYLTRANSFERASE WBBK-RELATED"/>
    <property type="match status" value="1"/>
</dbReference>
<dbReference type="Pfam" id="PF00534">
    <property type="entry name" value="Glycos_transf_1"/>
    <property type="match status" value="1"/>
</dbReference>
<dbReference type="GO" id="GO:0016757">
    <property type="term" value="F:glycosyltransferase activity"/>
    <property type="evidence" value="ECO:0007669"/>
    <property type="project" value="UniProtKB-KW"/>
</dbReference>
<organism evidence="3 4">
    <name type="scientific">Aurantimonas manganoxydans (strain ATCC BAA-1229 / DSM 21871 / SI85-9A1)</name>
    <dbReference type="NCBI Taxonomy" id="287752"/>
    <lineage>
        <taxon>Bacteria</taxon>
        <taxon>Pseudomonadati</taxon>
        <taxon>Pseudomonadota</taxon>
        <taxon>Alphaproteobacteria</taxon>
        <taxon>Hyphomicrobiales</taxon>
        <taxon>Aurantimonadaceae</taxon>
        <taxon>Aurantimonas</taxon>
    </lineage>
</organism>
<evidence type="ECO:0000256" key="1">
    <source>
        <dbReference type="ARBA" id="ARBA00022679"/>
    </source>
</evidence>
<dbReference type="InterPro" id="IPR001296">
    <property type="entry name" value="Glyco_trans_1"/>
</dbReference>
<evidence type="ECO:0000259" key="2">
    <source>
        <dbReference type="Pfam" id="PF00534"/>
    </source>
</evidence>
<reference evidence="3 4" key="1">
    <citation type="journal article" date="2008" name="Appl. Environ. Microbiol.">
        <title>Genomic insights into Mn(II) oxidation by the marine alphaproteobacterium Aurantimonas sp. strain SI85-9A1.</title>
        <authorList>
            <person name="Dick G.J."/>
            <person name="Podell S."/>
            <person name="Johnson H.A."/>
            <person name="Rivera-Espinoza Y."/>
            <person name="Bernier-Latmani R."/>
            <person name="McCarthy J.K."/>
            <person name="Torpey J.W."/>
            <person name="Clement B.G."/>
            <person name="Gaasterland T."/>
            <person name="Tebo B.M."/>
        </authorList>
    </citation>
    <scope>NUCLEOTIDE SEQUENCE [LARGE SCALE GENOMIC DNA]</scope>
    <source>
        <strain evidence="3 4">SI85-9A1</strain>
    </source>
</reference>
<dbReference type="Proteomes" id="UP000000321">
    <property type="component" value="Unassembled WGS sequence"/>
</dbReference>
<evidence type="ECO:0000313" key="4">
    <source>
        <dbReference type="Proteomes" id="UP000000321"/>
    </source>
</evidence>
<keyword evidence="1 3" id="KW-0808">Transferase</keyword>
<dbReference type="SUPFAM" id="SSF53756">
    <property type="entry name" value="UDP-Glycosyltransferase/glycogen phosphorylase"/>
    <property type="match status" value="2"/>
</dbReference>
<dbReference type="Pfam" id="PF13692">
    <property type="entry name" value="Glyco_trans_1_4"/>
    <property type="match status" value="1"/>
</dbReference>
<protein>
    <submittedName>
        <fullName evidence="3">Possible mannosyltransferase</fullName>
    </submittedName>
</protein>
<dbReference type="HOGENOM" id="CLU_390114_0_0_5"/>
<evidence type="ECO:0000313" key="3">
    <source>
        <dbReference type="EMBL" id="EAS48298.1"/>
    </source>
</evidence>
<dbReference type="GO" id="GO:0009103">
    <property type="term" value="P:lipopolysaccharide biosynthetic process"/>
    <property type="evidence" value="ECO:0007669"/>
    <property type="project" value="TreeGrafter"/>
</dbReference>
<dbReference type="PANTHER" id="PTHR46401:SF2">
    <property type="entry name" value="GLYCOSYLTRANSFERASE WBBK-RELATED"/>
    <property type="match status" value="1"/>
</dbReference>
<dbReference type="Gene3D" id="3.40.50.2000">
    <property type="entry name" value="Glycogen Phosphorylase B"/>
    <property type="match status" value="2"/>
</dbReference>
<gene>
    <name evidence="3" type="ORF">SI859A1_03680</name>
</gene>